<dbReference type="AlphaFoldDB" id="A0AAW1TEX7"/>
<evidence type="ECO:0000313" key="3">
    <source>
        <dbReference type="Proteomes" id="UP001485043"/>
    </source>
</evidence>
<feature type="region of interest" description="Disordered" evidence="1">
    <location>
        <begin position="1"/>
        <end position="60"/>
    </location>
</feature>
<feature type="compositionally biased region" description="Basic residues" evidence="1">
    <location>
        <begin position="36"/>
        <end position="45"/>
    </location>
</feature>
<evidence type="ECO:0000256" key="1">
    <source>
        <dbReference type="SAM" id="MobiDB-lite"/>
    </source>
</evidence>
<name>A0AAW1TEX7_9CHLO</name>
<proteinExistence type="predicted"/>
<reference evidence="2 3" key="1">
    <citation type="journal article" date="2024" name="Nat. Commun.">
        <title>Phylogenomics reveals the evolutionary origins of lichenization in chlorophyte algae.</title>
        <authorList>
            <person name="Puginier C."/>
            <person name="Libourel C."/>
            <person name="Otte J."/>
            <person name="Skaloud P."/>
            <person name="Haon M."/>
            <person name="Grisel S."/>
            <person name="Petersen M."/>
            <person name="Berrin J.G."/>
            <person name="Delaux P.M."/>
            <person name="Dal Grande F."/>
            <person name="Keller J."/>
        </authorList>
    </citation>
    <scope>NUCLEOTIDE SEQUENCE [LARGE SCALE GENOMIC DNA]</scope>
    <source>
        <strain evidence="2 3">SAG 2523</strain>
    </source>
</reference>
<organism evidence="2 3">
    <name type="scientific">Apatococcus fuscideae</name>
    <dbReference type="NCBI Taxonomy" id="2026836"/>
    <lineage>
        <taxon>Eukaryota</taxon>
        <taxon>Viridiplantae</taxon>
        <taxon>Chlorophyta</taxon>
        <taxon>core chlorophytes</taxon>
        <taxon>Trebouxiophyceae</taxon>
        <taxon>Chlorellales</taxon>
        <taxon>Chlorellaceae</taxon>
        <taxon>Apatococcus</taxon>
    </lineage>
</organism>
<accession>A0AAW1TEX7</accession>
<feature type="region of interest" description="Disordered" evidence="1">
    <location>
        <begin position="100"/>
        <end position="143"/>
    </location>
</feature>
<gene>
    <name evidence="2" type="ORF">WJX84_003812</name>
</gene>
<dbReference type="Proteomes" id="UP001485043">
    <property type="component" value="Unassembled WGS sequence"/>
</dbReference>
<evidence type="ECO:0000313" key="2">
    <source>
        <dbReference type="EMBL" id="KAK9868406.1"/>
    </source>
</evidence>
<sequence length="154" mass="16862">MFASRTPQPRLALQEVDSNAGDDMDVDVPVTAEKTKHAKHSKKASYRPQGENEPLALATPDPFLSDSALQQALLHSPQFEGSPTTIFKLKLAHLGFVEGSPPDGKLQPQMKVPKLKSPGKDSRRGCRGSGRLKKAQKANSKGRHELSMMLLLWP</sequence>
<protein>
    <submittedName>
        <fullName evidence="2">Uncharacterized protein</fullName>
    </submittedName>
</protein>
<dbReference type="EMBL" id="JALJOV010000030">
    <property type="protein sequence ID" value="KAK9868406.1"/>
    <property type="molecule type" value="Genomic_DNA"/>
</dbReference>
<keyword evidence="3" id="KW-1185">Reference proteome</keyword>
<comment type="caution">
    <text evidence="2">The sequence shown here is derived from an EMBL/GenBank/DDBJ whole genome shotgun (WGS) entry which is preliminary data.</text>
</comment>